<evidence type="ECO:0000313" key="5">
    <source>
        <dbReference type="Proteomes" id="UP000516052"/>
    </source>
</evidence>
<dbReference type="AlphaFoldDB" id="A0A7H0I833"/>
<keyword evidence="5" id="KW-1185">Reference proteome</keyword>
<dbReference type="InterPro" id="IPR016163">
    <property type="entry name" value="Ald_DH_C"/>
</dbReference>
<dbReference type="InterPro" id="IPR015590">
    <property type="entry name" value="Aldehyde_DH_dom"/>
</dbReference>
<dbReference type="SUPFAM" id="SSF53720">
    <property type="entry name" value="ALDH-like"/>
    <property type="match status" value="1"/>
</dbReference>
<dbReference type="PANTHER" id="PTHR43353">
    <property type="entry name" value="SUCCINATE-SEMIALDEHYDE DEHYDROGENASE, MITOCHONDRIAL"/>
    <property type="match status" value="1"/>
</dbReference>
<keyword evidence="1" id="KW-0560">Oxidoreductase</keyword>
<dbReference type="InterPro" id="IPR016162">
    <property type="entry name" value="Ald_DH_N"/>
</dbReference>
<evidence type="ECO:0000256" key="1">
    <source>
        <dbReference type="ARBA" id="ARBA00023002"/>
    </source>
</evidence>
<dbReference type="Proteomes" id="UP000516052">
    <property type="component" value="Chromosome"/>
</dbReference>
<feature type="domain" description="Aldehyde dehydrogenase" evidence="3">
    <location>
        <begin position="94"/>
        <end position="536"/>
    </location>
</feature>
<reference evidence="4 5" key="1">
    <citation type="submission" date="2020-08" db="EMBL/GenBank/DDBJ databases">
        <title>A novel species.</title>
        <authorList>
            <person name="Gao J."/>
        </authorList>
    </citation>
    <scope>NUCLEOTIDE SEQUENCE [LARGE SCALE GENOMIC DNA]</scope>
    <source>
        <strain evidence="4 5">CRXT-G-22</strain>
    </source>
</reference>
<evidence type="ECO:0000313" key="4">
    <source>
        <dbReference type="EMBL" id="QNP68949.1"/>
    </source>
</evidence>
<proteinExistence type="predicted"/>
<name>A0A7H0I833_9ACTN</name>
<feature type="compositionally biased region" description="Basic and acidic residues" evidence="2">
    <location>
        <begin position="1"/>
        <end position="11"/>
    </location>
</feature>
<protein>
    <submittedName>
        <fullName evidence="4">Aldehyde dehydrogenase</fullName>
    </submittedName>
</protein>
<accession>A0A7H0I833</accession>
<dbReference type="InterPro" id="IPR016161">
    <property type="entry name" value="Ald_DH/histidinol_DH"/>
</dbReference>
<dbReference type="KEGG" id="sroi:IAG44_05455"/>
<organism evidence="4 5">
    <name type="scientific">Streptomyces roseirectus</name>
    <dbReference type="NCBI Taxonomy" id="2768066"/>
    <lineage>
        <taxon>Bacteria</taxon>
        <taxon>Bacillati</taxon>
        <taxon>Actinomycetota</taxon>
        <taxon>Actinomycetes</taxon>
        <taxon>Kitasatosporales</taxon>
        <taxon>Streptomycetaceae</taxon>
        <taxon>Streptomyces</taxon>
    </lineage>
</organism>
<feature type="region of interest" description="Disordered" evidence="2">
    <location>
        <begin position="1"/>
        <end position="29"/>
    </location>
</feature>
<sequence length="575" mass="61841">MPTARHADESGGRVNGTRRTGGAPPAQEEVRLAPGTPTYLSYVDGKNIPSTEWIYVLDAAALLDDAFASLTLKRKLERGRWPADRAAGSTLPATIVGRVAKAGRDTVVQALEAAARAGRVWSAVPLDVRLDQLGTLLRERLAERAGEITDILVKEGHPLALARWQVSGMLECFGPESLGFYRAQLLQEFRHGVREISVRRQPDGVVCLSPPQNAPLSSALLGVTSLFAGNTLVVRAPRSAPLGVMYVLHEVVVPTLEEVGAPPGTLGVVCGDPAPMLNAWLDSPYVDDVMYFGSSENGLRFQERCVAAGKKPVLELAGNDVVVVWKDADVELAAEALTESFYGSGQLCMIPNQVLVHPDVAEPLTAELARQSALVRPGYAGEEGVLLTPVLRNEKFFSCLADALDRGAELVCGGHAMQLDGVRDTGGIFLEPTVVVVRGLDGAREVRAVAHETFFPLLPLIVAERCDGDDDELLERFIDWVNSNDYGLRNSLWTGDRAVIDRFTARVTKGGLLKVNDSHIGFLPYLPTHGGTGLTGGVFGEANYPALRTSHVQGVSVSGRPLRPREAVFGTDRAR</sequence>
<dbReference type="Gene3D" id="3.40.605.10">
    <property type="entry name" value="Aldehyde Dehydrogenase, Chain A, domain 1"/>
    <property type="match status" value="1"/>
</dbReference>
<evidence type="ECO:0000259" key="3">
    <source>
        <dbReference type="Pfam" id="PF00171"/>
    </source>
</evidence>
<gene>
    <name evidence="4" type="ORF">IAG44_05455</name>
</gene>
<evidence type="ECO:0000256" key="2">
    <source>
        <dbReference type="SAM" id="MobiDB-lite"/>
    </source>
</evidence>
<dbReference type="InterPro" id="IPR050740">
    <property type="entry name" value="Aldehyde_DH_Superfamily"/>
</dbReference>
<dbReference type="EMBL" id="CP060828">
    <property type="protein sequence ID" value="QNP68949.1"/>
    <property type="molecule type" value="Genomic_DNA"/>
</dbReference>
<dbReference type="PANTHER" id="PTHR43353:SF5">
    <property type="entry name" value="SUCCINATE-SEMIALDEHYDE DEHYDROGENASE, MITOCHONDRIAL"/>
    <property type="match status" value="1"/>
</dbReference>
<dbReference type="Pfam" id="PF00171">
    <property type="entry name" value="Aldedh"/>
    <property type="match status" value="1"/>
</dbReference>
<dbReference type="GO" id="GO:0016620">
    <property type="term" value="F:oxidoreductase activity, acting on the aldehyde or oxo group of donors, NAD or NADP as acceptor"/>
    <property type="evidence" value="ECO:0007669"/>
    <property type="project" value="InterPro"/>
</dbReference>
<dbReference type="Gene3D" id="3.40.309.10">
    <property type="entry name" value="Aldehyde Dehydrogenase, Chain A, domain 2"/>
    <property type="match status" value="1"/>
</dbReference>